<proteinExistence type="predicted"/>
<gene>
    <name evidence="1" type="ORF">NP233_g8948</name>
</gene>
<dbReference type="AlphaFoldDB" id="A0AAD5YMN4"/>
<comment type="caution">
    <text evidence="1">The sequence shown here is derived from an EMBL/GenBank/DDBJ whole genome shotgun (WGS) entry which is preliminary data.</text>
</comment>
<evidence type="ECO:0008006" key="3">
    <source>
        <dbReference type="Google" id="ProtNLM"/>
    </source>
</evidence>
<dbReference type="Proteomes" id="UP001213000">
    <property type="component" value="Unassembled WGS sequence"/>
</dbReference>
<dbReference type="InterPro" id="IPR036047">
    <property type="entry name" value="F-box-like_dom_sf"/>
</dbReference>
<reference evidence="1" key="1">
    <citation type="submission" date="2022-07" db="EMBL/GenBank/DDBJ databases">
        <title>Genome Sequence of Leucocoprinus birnbaumii.</title>
        <authorList>
            <person name="Buettner E."/>
        </authorList>
    </citation>
    <scope>NUCLEOTIDE SEQUENCE</scope>
    <source>
        <strain evidence="1">VT141</strain>
    </source>
</reference>
<dbReference type="SUPFAM" id="SSF81383">
    <property type="entry name" value="F-box domain"/>
    <property type="match status" value="1"/>
</dbReference>
<sequence length="401" mass="45637">MCIDANCRDPNKRDRTGIHTIPDDVLEDILLYYLSSKHSELRHSRETLRLTCRRWRILIDCSPCFWSTIHLELEDDHVTSRHIHSIQVSLERSKQAPLLISIRASVKSTKAVSAYMDLLTVKVHRWKELSLHLVDFQEEVSWLLERCPFHHAESLHRFCLNIERGVPRSIPRLMYPVVRATALRNIDLSWAMYIPRSLDLPVGHEPWNSVTSLTISSNSEGGACSILRYTPSLIELKIKISTQSEHGFQPLYPTTNPIPLPSLQQMEITTLSDNPLHLRLVDAPRLTSLHVTKTKKRELSNFSPTSEEFHSFLSHYLSTSRHSLRSLTVSGVKLQNATGFLSHPTIRQILNVQVVFRNHGLVQFTETQVAGNIGPGLTLRHDGEITVAGWASSPLNVEIVE</sequence>
<evidence type="ECO:0000313" key="2">
    <source>
        <dbReference type="Proteomes" id="UP001213000"/>
    </source>
</evidence>
<keyword evidence="2" id="KW-1185">Reference proteome</keyword>
<dbReference type="SUPFAM" id="SSF52047">
    <property type="entry name" value="RNI-like"/>
    <property type="match status" value="1"/>
</dbReference>
<protein>
    <recommendedName>
        <fullName evidence="3">F-box domain-containing protein</fullName>
    </recommendedName>
</protein>
<evidence type="ECO:0000313" key="1">
    <source>
        <dbReference type="EMBL" id="KAJ3563424.1"/>
    </source>
</evidence>
<organism evidence="1 2">
    <name type="scientific">Leucocoprinus birnbaumii</name>
    <dbReference type="NCBI Taxonomy" id="56174"/>
    <lineage>
        <taxon>Eukaryota</taxon>
        <taxon>Fungi</taxon>
        <taxon>Dikarya</taxon>
        <taxon>Basidiomycota</taxon>
        <taxon>Agaricomycotina</taxon>
        <taxon>Agaricomycetes</taxon>
        <taxon>Agaricomycetidae</taxon>
        <taxon>Agaricales</taxon>
        <taxon>Agaricineae</taxon>
        <taxon>Agaricaceae</taxon>
        <taxon>Leucocoprinus</taxon>
    </lineage>
</organism>
<accession>A0AAD5YMN4</accession>
<dbReference type="EMBL" id="JANIEX010000761">
    <property type="protein sequence ID" value="KAJ3563424.1"/>
    <property type="molecule type" value="Genomic_DNA"/>
</dbReference>
<name>A0AAD5YMN4_9AGAR</name>